<dbReference type="InterPro" id="IPR050678">
    <property type="entry name" value="DNA_Partitioning_ATPase"/>
</dbReference>
<dbReference type="Pfam" id="PF13614">
    <property type="entry name" value="AAA_31"/>
    <property type="match status" value="1"/>
</dbReference>
<evidence type="ECO:0000259" key="1">
    <source>
        <dbReference type="Pfam" id="PF13614"/>
    </source>
</evidence>
<dbReference type="CDD" id="cd02042">
    <property type="entry name" value="ParAB_family"/>
    <property type="match status" value="1"/>
</dbReference>
<comment type="caution">
    <text evidence="2">The sequence shown here is derived from an EMBL/GenBank/DDBJ whole genome shotgun (WGS) entry which is preliminary data.</text>
</comment>
<dbReference type="SUPFAM" id="SSF52540">
    <property type="entry name" value="P-loop containing nucleoside triphosphate hydrolases"/>
    <property type="match status" value="1"/>
</dbReference>
<evidence type="ECO:0000313" key="2">
    <source>
        <dbReference type="EMBL" id="HEO41309.1"/>
    </source>
</evidence>
<name>A0A831U1X5_9DEIN</name>
<reference evidence="2" key="1">
    <citation type="journal article" date="2020" name="mSystems">
        <title>Genome- and Community-Level Interaction Insights into Carbon Utilization and Element Cycling Functions of Hydrothermarchaeota in Hydrothermal Sediment.</title>
        <authorList>
            <person name="Zhou Z."/>
            <person name="Liu Y."/>
            <person name="Xu W."/>
            <person name="Pan J."/>
            <person name="Luo Z.H."/>
            <person name="Li M."/>
        </authorList>
    </citation>
    <scope>NUCLEOTIDE SEQUENCE [LARGE SCALE GENOMIC DNA]</scope>
    <source>
        <strain evidence="2">SpSt-189</strain>
    </source>
</reference>
<dbReference type="InterPro" id="IPR025669">
    <property type="entry name" value="AAA_dom"/>
</dbReference>
<dbReference type="Gene3D" id="3.40.50.300">
    <property type="entry name" value="P-loop containing nucleotide triphosphate hydrolases"/>
    <property type="match status" value="1"/>
</dbReference>
<dbReference type="PANTHER" id="PTHR13696">
    <property type="entry name" value="P-LOOP CONTAINING NUCLEOSIDE TRIPHOSPHATE HYDROLASE"/>
    <property type="match status" value="1"/>
</dbReference>
<gene>
    <name evidence="2" type="ORF">ENP09_00080</name>
</gene>
<proteinExistence type="predicted"/>
<dbReference type="AlphaFoldDB" id="A0A831U1X5"/>
<dbReference type="PANTHER" id="PTHR13696:SF52">
    <property type="entry name" value="PARA FAMILY PROTEIN CT_582"/>
    <property type="match status" value="1"/>
</dbReference>
<dbReference type="InterPro" id="IPR027417">
    <property type="entry name" value="P-loop_NTPase"/>
</dbReference>
<protein>
    <submittedName>
        <fullName evidence="2">Chromosome partitioning protein ParA</fullName>
    </submittedName>
</protein>
<dbReference type="EMBL" id="DSHZ01000004">
    <property type="protein sequence ID" value="HEO41309.1"/>
    <property type="molecule type" value="Genomic_DNA"/>
</dbReference>
<sequence>MGQTRLIPLPEYARRTGIPLSTLRLHIREGRLQAVRLGRYWYIPLEEDANREGEGRVFTLFTHAGGAGKTSLARDLGFELASRGYRVLLIDADPQANLTAWLGVDPSEVEDRDTLLAVVEGKGLPEPRRVEVGGIPLDLLPANVNLAMAEVVVPTKSLGMVLLRTALVESGALGRYDFLLIDSPPSLGPIAGMAALAGEGLLVPVETSAKGVQALRTVVEVSKDYLRTLRALRFLTAEVVSFLRLLIPTKYDGRTAQDKKVRALLAEAASIAPLAPALSYRPGPYKEAIDRALPVHAVGDERLLEEIRGVADAFLARIGVEEGGPKEAEVV</sequence>
<accession>A0A831U1X5</accession>
<feature type="domain" description="AAA" evidence="1">
    <location>
        <begin position="56"/>
        <end position="223"/>
    </location>
</feature>
<organism evidence="2">
    <name type="scientific">Thermus islandicus</name>
    <dbReference type="NCBI Taxonomy" id="540988"/>
    <lineage>
        <taxon>Bacteria</taxon>
        <taxon>Thermotogati</taxon>
        <taxon>Deinococcota</taxon>
        <taxon>Deinococci</taxon>
        <taxon>Thermales</taxon>
        <taxon>Thermaceae</taxon>
        <taxon>Thermus</taxon>
    </lineage>
</organism>